<dbReference type="SUPFAM" id="SSF56935">
    <property type="entry name" value="Porins"/>
    <property type="match status" value="1"/>
</dbReference>
<reference evidence="5" key="1">
    <citation type="submission" date="2018-12" db="EMBL/GenBank/DDBJ databases">
        <authorList>
            <person name="Jadhav K."/>
            <person name="Kushwaha B."/>
            <person name="Jadhav I."/>
        </authorList>
    </citation>
    <scope>NUCLEOTIDE SEQUENCE [LARGE SCALE GENOMIC DNA]</scope>
    <source>
        <strain evidence="5">SBS 10</strain>
    </source>
</reference>
<accession>A0A432JGZ6</accession>
<dbReference type="InterPro" id="IPR036942">
    <property type="entry name" value="Beta-barrel_TonB_sf"/>
</dbReference>
<name>A0A432JGZ6_9GAMM</name>
<comment type="subcellular location">
    <subcellularLocation>
        <location evidence="1">Cell outer membrane</location>
    </subcellularLocation>
</comment>
<evidence type="ECO:0000256" key="2">
    <source>
        <dbReference type="ARBA" id="ARBA00023136"/>
    </source>
</evidence>
<evidence type="ECO:0008006" key="6">
    <source>
        <dbReference type="Google" id="ProtNLM"/>
    </source>
</evidence>
<dbReference type="AlphaFoldDB" id="A0A432JGZ6"/>
<keyword evidence="3" id="KW-0998">Cell outer membrane</keyword>
<comment type="caution">
    <text evidence="5">The sequence shown here is derived from an EMBL/GenBank/DDBJ whole genome shotgun (WGS) entry which is preliminary data.</text>
</comment>
<protein>
    <recommendedName>
        <fullName evidence="6">TonB-dependent receptor</fullName>
    </recommendedName>
</protein>
<evidence type="ECO:0000313" key="5">
    <source>
        <dbReference type="EMBL" id="RUA22227.1"/>
    </source>
</evidence>
<organism evidence="5">
    <name type="scientific">Billgrantia gudaonensis</name>
    <dbReference type="NCBI Taxonomy" id="376427"/>
    <lineage>
        <taxon>Bacteria</taxon>
        <taxon>Pseudomonadati</taxon>
        <taxon>Pseudomonadota</taxon>
        <taxon>Gammaproteobacteria</taxon>
        <taxon>Oceanospirillales</taxon>
        <taxon>Halomonadaceae</taxon>
        <taxon>Billgrantia</taxon>
    </lineage>
</organism>
<dbReference type="GO" id="GO:0009279">
    <property type="term" value="C:cell outer membrane"/>
    <property type="evidence" value="ECO:0007669"/>
    <property type="project" value="UniProtKB-SubCell"/>
</dbReference>
<gene>
    <name evidence="5" type="ORF">DSL92_06975</name>
</gene>
<dbReference type="Gene3D" id="2.40.170.20">
    <property type="entry name" value="TonB-dependent receptor, beta-barrel domain"/>
    <property type="match status" value="1"/>
</dbReference>
<feature type="region of interest" description="Disordered" evidence="4">
    <location>
        <begin position="406"/>
        <end position="425"/>
    </location>
</feature>
<dbReference type="EMBL" id="RXHI01000021">
    <property type="protein sequence ID" value="RUA22227.1"/>
    <property type="molecule type" value="Genomic_DNA"/>
</dbReference>
<proteinExistence type="predicted"/>
<evidence type="ECO:0000256" key="3">
    <source>
        <dbReference type="ARBA" id="ARBA00023237"/>
    </source>
</evidence>
<feature type="region of interest" description="Disordered" evidence="4">
    <location>
        <begin position="448"/>
        <end position="505"/>
    </location>
</feature>
<sequence>MAATGSMTCCPRRSRAAMPWIPPPWAPGHQPRHPAIGDRAATRLPVGSAVRDPPTSASTRRACALAMTTDHSSIFSRGYEYSRIQRRACLGARYPSHWGDFAVDGRARPGRDHAWPVGVVQQHTSELGGIVNMVRKRPLDTFSETLTGGTAAGTSATWKRTWAGRSMPGQCVGASTSPWPIATASSTLRRTATKLHGTLDVDLSDAHRLSVAWWRQDREWCPAMACRPGRTARCSTCRARPSGCDWNRFEGSMDDAFLELTHRFANGQPDSGARFLARCRSRHAYSASGQTPTATSAWPPSVVPSRRIRWRWMPAIASRSRSRKSSARFVVGSDFKRYDTDYRAWALRNLGTSSTSSTVPSAIVRPDQDYTTANQVEREAEFSKLTLRPVASLALIGGARLKLVRRRQQKPPPWRPARPAATSSRWMPGDAYAGAVWDIDDAHSLPAIRRSSSRSRHSMSKATCSNRARAAVRSRHQGSYPRPRSVECSKLPLQTPPTEPRHGIR</sequence>
<evidence type="ECO:0000256" key="1">
    <source>
        <dbReference type="ARBA" id="ARBA00004442"/>
    </source>
</evidence>
<keyword evidence="2" id="KW-0472">Membrane</keyword>
<evidence type="ECO:0000256" key="4">
    <source>
        <dbReference type="SAM" id="MobiDB-lite"/>
    </source>
</evidence>